<dbReference type="InterPro" id="IPR032710">
    <property type="entry name" value="NTF2-like_dom_sf"/>
</dbReference>
<feature type="chain" id="PRO_5017960852" evidence="1">
    <location>
        <begin position="24"/>
        <end position="336"/>
    </location>
</feature>
<evidence type="ECO:0000313" key="4">
    <source>
        <dbReference type="Proteomes" id="UP000275394"/>
    </source>
</evidence>
<dbReference type="PANTHER" id="PTHR38436">
    <property type="entry name" value="POLYKETIDE CYCLASE SNOAL-LIKE DOMAIN"/>
    <property type="match status" value="1"/>
</dbReference>
<dbReference type="CDD" id="cd00531">
    <property type="entry name" value="NTF2_like"/>
    <property type="match status" value="1"/>
</dbReference>
<name>A0A3N2DND3_9GAMM</name>
<dbReference type="InterPro" id="IPR009959">
    <property type="entry name" value="Cyclase_SnoaL-like"/>
</dbReference>
<keyword evidence="4" id="KW-1185">Reference proteome</keyword>
<accession>A0A3N2DND3</accession>
<reference evidence="3 4" key="1">
    <citation type="submission" date="2018-11" db="EMBL/GenBank/DDBJ databases">
        <title>Genomic Encyclopedia of Type Strains, Phase IV (KMG-IV): sequencing the most valuable type-strain genomes for metagenomic binning, comparative biology and taxonomic classification.</title>
        <authorList>
            <person name="Goeker M."/>
        </authorList>
    </citation>
    <scope>NUCLEOTIDE SEQUENCE [LARGE SCALE GENOMIC DNA]</scope>
    <source>
        <strain evidence="3 4">DSM 100316</strain>
    </source>
</reference>
<keyword evidence="3" id="KW-0413">Isomerase</keyword>
<sequence length="336" mass="36699">MLNCSRRLLLSAGLIAASSLSFAAADDSANEPLQFKKNKLATDRVIAEYYPLVNNNEWDAFFSLFHQDAHFEAPFNSLLDGIENIAPFYYNVAETFPDHTDTPVEVISLGNQAAVRLAFSGTTAWGVPVTFEAVDWFKINKGKIAAEGIFFDIAKMPNEILCPAIASPPAPGTVNTPLLLSNKTGKTGWSIDQQKIVSANDVKALAKNLKTIDAYYKRVNNDQLESFYTLFADDVVFHGPGGFSSHSKTAMQPFFSQALSGFPHHRDTPQQVMVSGQTIAVLLQFTGTDTSGNAIAFNAVDWFQLDNGVITSLRIFFDLAHFPQSLAAGRCQAESA</sequence>
<proteinExistence type="predicted"/>
<organism evidence="3 4">
    <name type="scientific">Sinobacterium caligoides</name>
    <dbReference type="NCBI Taxonomy" id="933926"/>
    <lineage>
        <taxon>Bacteria</taxon>
        <taxon>Pseudomonadati</taxon>
        <taxon>Pseudomonadota</taxon>
        <taxon>Gammaproteobacteria</taxon>
        <taxon>Cellvibrionales</taxon>
        <taxon>Spongiibacteraceae</taxon>
        <taxon>Sinobacterium</taxon>
    </lineage>
</organism>
<dbReference type="Proteomes" id="UP000275394">
    <property type="component" value="Unassembled WGS sequence"/>
</dbReference>
<feature type="signal peptide" evidence="1">
    <location>
        <begin position="1"/>
        <end position="23"/>
    </location>
</feature>
<dbReference type="AlphaFoldDB" id="A0A3N2DND3"/>
<dbReference type="OrthoDB" id="13610at2"/>
<dbReference type="GO" id="GO:0016853">
    <property type="term" value="F:isomerase activity"/>
    <property type="evidence" value="ECO:0007669"/>
    <property type="project" value="UniProtKB-KW"/>
</dbReference>
<dbReference type="PANTHER" id="PTHR38436:SF1">
    <property type="entry name" value="ESTER CYCLASE"/>
    <property type="match status" value="1"/>
</dbReference>
<evidence type="ECO:0000259" key="2">
    <source>
        <dbReference type="Pfam" id="PF12680"/>
    </source>
</evidence>
<comment type="caution">
    <text evidence="3">The sequence shown here is derived from an EMBL/GenBank/DDBJ whole genome shotgun (WGS) entry which is preliminary data.</text>
</comment>
<evidence type="ECO:0000256" key="1">
    <source>
        <dbReference type="SAM" id="SignalP"/>
    </source>
</evidence>
<dbReference type="EMBL" id="RKHR01000004">
    <property type="protein sequence ID" value="ROS01318.1"/>
    <property type="molecule type" value="Genomic_DNA"/>
</dbReference>
<dbReference type="Gene3D" id="3.10.450.50">
    <property type="match status" value="2"/>
</dbReference>
<evidence type="ECO:0000313" key="3">
    <source>
        <dbReference type="EMBL" id="ROS01318.1"/>
    </source>
</evidence>
<dbReference type="InterPro" id="IPR037401">
    <property type="entry name" value="SnoaL-like"/>
</dbReference>
<feature type="domain" description="SnoaL-like" evidence="2">
    <location>
        <begin position="213"/>
        <end position="312"/>
    </location>
</feature>
<protein>
    <submittedName>
        <fullName evidence="3">Ketosteroid isomerase-like protein</fullName>
    </submittedName>
</protein>
<dbReference type="SUPFAM" id="SSF54427">
    <property type="entry name" value="NTF2-like"/>
    <property type="match status" value="2"/>
</dbReference>
<dbReference type="Pfam" id="PF12680">
    <property type="entry name" value="SnoaL_2"/>
    <property type="match status" value="2"/>
</dbReference>
<feature type="domain" description="SnoaL-like" evidence="2">
    <location>
        <begin position="47"/>
        <end position="146"/>
    </location>
</feature>
<dbReference type="GO" id="GO:0030638">
    <property type="term" value="P:polyketide metabolic process"/>
    <property type="evidence" value="ECO:0007669"/>
    <property type="project" value="InterPro"/>
</dbReference>
<dbReference type="RefSeq" id="WP_123712126.1">
    <property type="nucleotide sequence ID" value="NZ_RKHR01000004.1"/>
</dbReference>
<keyword evidence="1" id="KW-0732">Signal</keyword>
<gene>
    <name evidence="3" type="ORF">EDC56_1753</name>
</gene>